<keyword evidence="4 6" id="KW-0472">Membrane</keyword>
<feature type="transmembrane region" description="Helical" evidence="6">
    <location>
        <begin position="422"/>
        <end position="442"/>
    </location>
</feature>
<dbReference type="GO" id="GO:0005774">
    <property type="term" value="C:vacuolar membrane"/>
    <property type="evidence" value="ECO:0007669"/>
    <property type="project" value="TreeGrafter"/>
</dbReference>
<comment type="subcellular location">
    <subcellularLocation>
        <location evidence="1">Membrane</location>
        <topology evidence="1">Multi-pass membrane protein</topology>
    </subcellularLocation>
</comment>
<dbReference type="PANTHER" id="PTHR22950">
    <property type="entry name" value="AMINO ACID TRANSPORTER"/>
    <property type="match status" value="1"/>
</dbReference>
<organism evidence="8">
    <name type="scientific">Clastoptera arizonana</name>
    <name type="common">Arizona spittle bug</name>
    <dbReference type="NCBI Taxonomy" id="38151"/>
    <lineage>
        <taxon>Eukaryota</taxon>
        <taxon>Metazoa</taxon>
        <taxon>Ecdysozoa</taxon>
        <taxon>Arthropoda</taxon>
        <taxon>Hexapoda</taxon>
        <taxon>Insecta</taxon>
        <taxon>Pterygota</taxon>
        <taxon>Neoptera</taxon>
        <taxon>Paraneoptera</taxon>
        <taxon>Hemiptera</taxon>
        <taxon>Auchenorrhyncha</taxon>
        <taxon>Cercopoidea</taxon>
        <taxon>Clastopteridae</taxon>
        <taxon>Clastoptera</taxon>
    </lineage>
</organism>
<feature type="transmembrane region" description="Helical" evidence="6">
    <location>
        <begin position="333"/>
        <end position="358"/>
    </location>
</feature>
<evidence type="ECO:0000259" key="7">
    <source>
        <dbReference type="Pfam" id="PF01490"/>
    </source>
</evidence>
<feature type="compositionally biased region" description="Basic and acidic residues" evidence="5">
    <location>
        <begin position="46"/>
        <end position="60"/>
    </location>
</feature>
<evidence type="ECO:0000256" key="1">
    <source>
        <dbReference type="ARBA" id="ARBA00004141"/>
    </source>
</evidence>
<dbReference type="InterPro" id="IPR013057">
    <property type="entry name" value="AA_transpt_TM"/>
</dbReference>
<feature type="region of interest" description="Disordered" evidence="5">
    <location>
        <begin position="36"/>
        <end position="60"/>
    </location>
</feature>
<gene>
    <name evidence="8" type="ORF">g.40692</name>
</gene>
<protein>
    <recommendedName>
        <fullName evidence="7">Amino acid transporter transmembrane domain-containing protein</fullName>
    </recommendedName>
</protein>
<feature type="transmembrane region" description="Helical" evidence="6">
    <location>
        <begin position="486"/>
        <end position="509"/>
    </location>
</feature>
<feature type="transmembrane region" description="Helical" evidence="6">
    <location>
        <begin position="448"/>
        <end position="474"/>
    </location>
</feature>
<feature type="region of interest" description="Disordered" evidence="5">
    <location>
        <begin position="71"/>
        <end position="90"/>
    </location>
</feature>
<dbReference type="EMBL" id="GEDC01027855">
    <property type="protein sequence ID" value="JAS09443.1"/>
    <property type="molecule type" value="Transcribed_RNA"/>
</dbReference>
<feature type="domain" description="Amino acid transporter transmembrane" evidence="7">
    <location>
        <begin position="104"/>
        <end position="505"/>
    </location>
</feature>
<evidence type="ECO:0000256" key="4">
    <source>
        <dbReference type="ARBA" id="ARBA00023136"/>
    </source>
</evidence>
<dbReference type="Pfam" id="PF01490">
    <property type="entry name" value="Aa_trans"/>
    <property type="match status" value="1"/>
</dbReference>
<evidence type="ECO:0000256" key="3">
    <source>
        <dbReference type="ARBA" id="ARBA00022989"/>
    </source>
</evidence>
<keyword evidence="2 6" id="KW-0812">Transmembrane</keyword>
<feature type="transmembrane region" description="Helical" evidence="6">
    <location>
        <begin position="303"/>
        <end position="321"/>
    </location>
</feature>
<feature type="transmembrane region" description="Helical" evidence="6">
    <location>
        <begin position="199"/>
        <end position="219"/>
    </location>
</feature>
<reference evidence="8" key="1">
    <citation type="submission" date="2015-12" db="EMBL/GenBank/DDBJ databases">
        <title>De novo transcriptome assembly of four potential Pierce s Disease insect vectors from Arizona vineyards.</title>
        <authorList>
            <person name="Tassone E.E."/>
        </authorList>
    </citation>
    <scope>NUCLEOTIDE SEQUENCE</scope>
</reference>
<proteinExistence type="predicted"/>
<sequence length="515" mass="56732">MMKNYNTIIKIGDLKSVNVQVKKASKMKEERQPLLVGGTDSGTEIYDSRPVARPDFRESPDNMVVHIPGPMEKTSPDAANPACKKKPNDENADYNPLLNRDLEHPTSNLDTMIHLLKGNIGTGILAMPDAFRNAGLMVGLFGTLIMGAICTHCMHMLVNCAHELCIRCQVPSLGFSEVVEQAFSSGPSSVRKYSRAIRLLVNVFLVVTQLGFCCVYFVFVAHNLHEILKNYHVQVEVQWILLSLLLPMILLNWVNNLKYLTPVSMLAAILTSVGLGITFFYMLQGLPRTSSVHAFSSWKQLPLFFGTAIYAFEGIGVVLPLENNMETPQDFGGLTGVLNTGMVIVACLYTSVGFFGYLKYGDAVKKGSITLNLPQNELLAQSVRVMMAIAIFLSYGLQFYVPMSIIWPPIKSRIGTERNQRVAELLMRTALVAITFGLAIAIPNLSAVISLVGAVSSSTLALIFPPIIEIVTFWDKGLSRVTIMKDILIAVFGILGFLFGSYVSIHNIIYPNNQS</sequence>
<dbReference type="AlphaFoldDB" id="A0A1B6C7H6"/>
<evidence type="ECO:0000256" key="5">
    <source>
        <dbReference type="SAM" id="MobiDB-lite"/>
    </source>
</evidence>
<dbReference type="GO" id="GO:0015179">
    <property type="term" value="F:L-amino acid transmembrane transporter activity"/>
    <property type="evidence" value="ECO:0007669"/>
    <property type="project" value="TreeGrafter"/>
</dbReference>
<name>A0A1B6C7H6_9HEMI</name>
<keyword evidence="3 6" id="KW-1133">Transmembrane helix</keyword>
<dbReference type="PANTHER" id="PTHR22950:SF349">
    <property type="entry name" value="AMINO ACID TRANSPORTER TRANSMEMBRANE DOMAIN-CONTAINING PROTEIN"/>
    <property type="match status" value="1"/>
</dbReference>
<evidence type="ECO:0000256" key="6">
    <source>
        <dbReference type="SAM" id="Phobius"/>
    </source>
</evidence>
<feature type="transmembrane region" description="Helical" evidence="6">
    <location>
        <begin position="378"/>
        <end position="401"/>
    </location>
</feature>
<feature type="transmembrane region" description="Helical" evidence="6">
    <location>
        <begin position="231"/>
        <end position="251"/>
    </location>
</feature>
<evidence type="ECO:0000256" key="2">
    <source>
        <dbReference type="ARBA" id="ARBA00022692"/>
    </source>
</evidence>
<evidence type="ECO:0000313" key="8">
    <source>
        <dbReference type="EMBL" id="JAS09443.1"/>
    </source>
</evidence>
<accession>A0A1B6C7H6</accession>
<feature type="transmembrane region" description="Helical" evidence="6">
    <location>
        <begin position="263"/>
        <end position="283"/>
    </location>
</feature>